<feature type="chain" id="PRO_5045746186" description="protein xylosyltransferase" evidence="20">
    <location>
        <begin position="18"/>
        <end position="218"/>
    </location>
</feature>
<name>A0ABP0IHU4_9DINO</name>
<keyword evidence="8" id="KW-0808">Transferase</keyword>
<evidence type="ECO:0000256" key="14">
    <source>
        <dbReference type="ARBA" id="ARBA00023034"/>
    </source>
</evidence>
<evidence type="ECO:0000256" key="8">
    <source>
        <dbReference type="ARBA" id="ARBA00022679"/>
    </source>
</evidence>
<comment type="subcellular location">
    <subcellularLocation>
        <location evidence="2">Endoplasmic reticulum membrane</location>
        <topology evidence="2">Single-pass type II membrane protein</topology>
    </subcellularLocation>
    <subcellularLocation>
        <location evidence="1">Golgi apparatus membrane</location>
        <topology evidence="1">Single-pass type II membrane protein</topology>
    </subcellularLocation>
</comment>
<evidence type="ECO:0000256" key="2">
    <source>
        <dbReference type="ARBA" id="ARBA00004648"/>
    </source>
</evidence>
<keyword evidence="22" id="KW-1185">Reference proteome</keyword>
<dbReference type="Pfam" id="PF02485">
    <property type="entry name" value="Branch"/>
    <property type="match status" value="1"/>
</dbReference>
<evidence type="ECO:0000256" key="17">
    <source>
        <dbReference type="ARBA" id="ARBA00023180"/>
    </source>
</evidence>
<evidence type="ECO:0000256" key="10">
    <source>
        <dbReference type="ARBA" id="ARBA00022723"/>
    </source>
</evidence>
<comment type="pathway">
    <text evidence="4">Glycan metabolism; heparan sulfate biosynthesis.</text>
</comment>
<evidence type="ECO:0000256" key="6">
    <source>
        <dbReference type="ARBA" id="ARBA00011972"/>
    </source>
</evidence>
<keyword evidence="7" id="KW-0328">Glycosyltransferase</keyword>
<evidence type="ECO:0000313" key="22">
    <source>
        <dbReference type="Proteomes" id="UP001642484"/>
    </source>
</evidence>
<feature type="signal peptide" evidence="20">
    <location>
        <begin position="1"/>
        <end position="17"/>
    </location>
</feature>
<evidence type="ECO:0000256" key="4">
    <source>
        <dbReference type="ARBA" id="ARBA00005093"/>
    </source>
</evidence>
<keyword evidence="20" id="KW-0732">Signal</keyword>
<dbReference type="PANTHER" id="PTHR46025">
    <property type="entry name" value="XYLOSYLTRANSFERASE OXT"/>
    <property type="match status" value="1"/>
</dbReference>
<keyword evidence="10" id="KW-0479">Metal-binding</keyword>
<sequence>MLSHGIWLLLLCWSSVAEDDEVYLQNCYRLMDSQLRHSHIQDHSCQQKIAGIYCARSMEVEQPQIFQGQCRQPAAADIQSTEMVYRDFQSISLAVLVLAAYQSQLPVIKELVTSLWHSRHSFLIHVDQKFPVLHASAKDWAKGFDNIYVRSEVSVKRSGASLLAAEIYGITELLSLSKSWHYFILLSDSDQLVRISLKKGRGRVSQLAFAGICSCPKS</sequence>
<evidence type="ECO:0000256" key="15">
    <source>
        <dbReference type="ARBA" id="ARBA00023136"/>
    </source>
</evidence>
<evidence type="ECO:0000256" key="11">
    <source>
        <dbReference type="ARBA" id="ARBA00022824"/>
    </source>
</evidence>
<evidence type="ECO:0000256" key="18">
    <source>
        <dbReference type="ARBA" id="ARBA00042865"/>
    </source>
</evidence>
<evidence type="ECO:0000256" key="13">
    <source>
        <dbReference type="ARBA" id="ARBA00022989"/>
    </source>
</evidence>
<keyword evidence="11" id="KW-0256">Endoplasmic reticulum</keyword>
<evidence type="ECO:0000256" key="9">
    <source>
        <dbReference type="ARBA" id="ARBA00022692"/>
    </source>
</evidence>
<accession>A0ABP0IHU4</accession>
<evidence type="ECO:0000256" key="7">
    <source>
        <dbReference type="ARBA" id="ARBA00022676"/>
    </source>
</evidence>
<evidence type="ECO:0000256" key="12">
    <source>
        <dbReference type="ARBA" id="ARBA00022968"/>
    </source>
</evidence>
<evidence type="ECO:0000256" key="20">
    <source>
        <dbReference type="SAM" id="SignalP"/>
    </source>
</evidence>
<evidence type="ECO:0000313" key="21">
    <source>
        <dbReference type="EMBL" id="CAK9001062.1"/>
    </source>
</evidence>
<keyword evidence="9" id="KW-0812">Transmembrane</keyword>
<protein>
    <recommendedName>
        <fullName evidence="6">protein xylosyltransferase</fullName>
        <ecNumber evidence="6">2.4.2.26</ecNumber>
    </recommendedName>
    <alternativeName>
        <fullName evidence="18">Peptide O-xylosyltransferase</fullName>
    </alternativeName>
</protein>
<comment type="caution">
    <text evidence="21">The sequence shown here is derived from an EMBL/GenBank/DDBJ whole genome shotgun (WGS) entry which is preliminary data.</text>
</comment>
<dbReference type="InterPro" id="IPR043538">
    <property type="entry name" value="XYLT"/>
</dbReference>
<evidence type="ECO:0000256" key="1">
    <source>
        <dbReference type="ARBA" id="ARBA00004323"/>
    </source>
</evidence>
<gene>
    <name evidence="21" type="ORF">CCMP2556_LOCUS6304</name>
</gene>
<proteinExistence type="inferred from homology"/>
<evidence type="ECO:0000256" key="3">
    <source>
        <dbReference type="ARBA" id="ARBA00004840"/>
    </source>
</evidence>
<dbReference type="EMBL" id="CAXAMN010002742">
    <property type="protein sequence ID" value="CAK9001062.1"/>
    <property type="molecule type" value="Genomic_DNA"/>
</dbReference>
<dbReference type="Proteomes" id="UP001642484">
    <property type="component" value="Unassembled WGS sequence"/>
</dbReference>
<keyword evidence="17" id="KW-0325">Glycoprotein</keyword>
<feature type="non-terminal residue" evidence="21">
    <location>
        <position position="218"/>
    </location>
</feature>
<dbReference type="EC" id="2.4.2.26" evidence="6"/>
<keyword evidence="14" id="KW-0333">Golgi apparatus</keyword>
<evidence type="ECO:0000256" key="16">
    <source>
        <dbReference type="ARBA" id="ARBA00023157"/>
    </source>
</evidence>
<evidence type="ECO:0000256" key="19">
    <source>
        <dbReference type="ARBA" id="ARBA00047847"/>
    </source>
</evidence>
<organism evidence="21 22">
    <name type="scientific">Durusdinium trenchii</name>
    <dbReference type="NCBI Taxonomy" id="1381693"/>
    <lineage>
        <taxon>Eukaryota</taxon>
        <taxon>Sar</taxon>
        <taxon>Alveolata</taxon>
        <taxon>Dinophyceae</taxon>
        <taxon>Suessiales</taxon>
        <taxon>Symbiodiniaceae</taxon>
        <taxon>Durusdinium</taxon>
    </lineage>
</organism>
<comment type="similarity">
    <text evidence="5">Belongs to the glycosyltransferase 14 family. XylT subfamily.</text>
</comment>
<dbReference type="PANTHER" id="PTHR46025:SF3">
    <property type="entry name" value="XYLOSYLTRANSFERASE OXT"/>
    <property type="match status" value="1"/>
</dbReference>
<dbReference type="InterPro" id="IPR003406">
    <property type="entry name" value="Glyco_trans_14"/>
</dbReference>
<comment type="catalytic activity">
    <reaction evidence="19">
        <text>UDP-alpha-D-xylose + L-seryl-[protein] = 3-O-(beta-D-xylosyl)-L-seryl-[protein] + UDP + H(+)</text>
        <dbReference type="Rhea" id="RHEA:50192"/>
        <dbReference type="Rhea" id="RHEA-COMP:9863"/>
        <dbReference type="Rhea" id="RHEA-COMP:12567"/>
        <dbReference type="ChEBI" id="CHEBI:15378"/>
        <dbReference type="ChEBI" id="CHEBI:29999"/>
        <dbReference type="ChEBI" id="CHEBI:57632"/>
        <dbReference type="ChEBI" id="CHEBI:58223"/>
        <dbReference type="ChEBI" id="CHEBI:132085"/>
        <dbReference type="EC" id="2.4.2.26"/>
    </reaction>
</comment>
<keyword evidence="12" id="KW-0735">Signal-anchor</keyword>
<keyword evidence="13" id="KW-1133">Transmembrane helix</keyword>
<comment type="pathway">
    <text evidence="3">Glycan metabolism; chondroitin sulfate biosynthesis.</text>
</comment>
<reference evidence="21 22" key="1">
    <citation type="submission" date="2024-02" db="EMBL/GenBank/DDBJ databases">
        <authorList>
            <person name="Chen Y."/>
            <person name="Shah S."/>
            <person name="Dougan E. K."/>
            <person name="Thang M."/>
            <person name="Chan C."/>
        </authorList>
    </citation>
    <scope>NUCLEOTIDE SEQUENCE [LARGE SCALE GENOMIC DNA]</scope>
</reference>
<evidence type="ECO:0000256" key="5">
    <source>
        <dbReference type="ARBA" id="ARBA00010195"/>
    </source>
</evidence>
<keyword evidence="16" id="KW-1015">Disulfide bond</keyword>
<keyword evidence="15" id="KW-0472">Membrane</keyword>